<feature type="compositionally biased region" description="Basic and acidic residues" evidence="5">
    <location>
        <begin position="30"/>
        <end position="40"/>
    </location>
</feature>
<evidence type="ECO:0000259" key="6">
    <source>
        <dbReference type="Pfam" id="PF05182"/>
    </source>
</evidence>
<dbReference type="EMBL" id="DS985253">
    <property type="protein sequence ID" value="EDV21457.1"/>
    <property type="molecule type" value="Genomic_DNA"/>
</dbReference>
<dbReference type="eggNOG" id="KOG1049">
    <property type="taxonomic scope" value="Eukaryota"/>
</dbReference>
<dbReference type="InterPro" id="IPR051187">
    <property type="entry name" value="Pre-mRNA_3'-end_processing_reg"/>
</dbReference>
<feature type="compositionally biased region" description="Polar residues" evidence="5">
    <location>
        <begin position="257"/>
        <end position="272"/>
    </location>
</feature>
<dbReference type="GO" id="GO:0006397">
    <property type="term" value="P:mRNA processing"/>
    <property type="evidence" value="ECO:0007669"/>
    <property type="project" value="UniProtKB-KW"/>
</dbReference>
<dbReference type="Pfam" id="PF05182">
    <property type="entry name" value="Fip1"/>
    <property type="match status" value="1"/>
</dbReference>
<feature type="region of interest" description="Disordered" evidence="5">
    <location>
        <begin position="208"/>
        <end position="284"/>
    </location>
</feature>
<protein>
    <recommendedName>
        <fullName evidence="6">Pre-mRNA polyadenylation factor Fip1 domain-containing protein</fullName>
    </recommendedName>
</protein>
<feature type="compositionally biased region" description="Gly residues" evidence="5">
    <location>
        <begin position="355"/>
        <end position="364"/>
    </location>
</feature>
<feature type="region of interest" description="Disordered" evidence="5">
    <location>
        <begin position="147"/>
        <end position="196"/>
    </location>
</feature>
<feature type="compositionally biased region" description="Low complexity" evidence="5">
    <location>
        <begin position="407"/>
        <end position="418"/>
    </location>
</feature>
<evidence type="ECO:0000256" key="4">
    <source>
        <dbReference type="ARBA" id="ARBA00023242"/>
    </source>
</evidence>
<sequence>MADVEQPAAQDEGSPALSQAENEDQPNVTNHEEQAKEEAQVIKPLVTVRPDSDEPVVDNQVQPEEEETPKIEMESQGASKKVIDIEAEGQVDGTPLYEYDIDDSEKPWRKPGADITDYFNYGFNEEVWKQYCEKQRKLRAEIANGLYNPPPKGSLPSIHKSELNTQAAKTDAVSATAGKRLPNKAGPPPDRKTEGAIAVIGVADSRRRLDELPATSEINIPQRDTNKNNSSQSRQSQSNVGPGMVQVNTSIPPPMMSGQQFSQPANQANSASGPIMNNHPNPAPPVQQFLVPPLSHNLPPPNMQLPPPIPNPPPMVVPGFNAMQGEGIPPAGFHNMNMPPVGMGRGRGRGGMGIPGMGLPGQGPGEFQPGMEDRPFFAGSGQATSPDIWPPNQEFPQGFNPESRGHSSVSDSENSSESYEYEHPRSSKEKSSKRRERGRDRDHREHRDRDRDHSDRHRERHRDREHRDHDRDRKHRERDRDRRDHDRDRREDRRKRDDRNTKEDKKRRRHSAGSSDGETPRRPSKHSKDREEAIADEDVNAS</sequence>
<evidence type="ECO:0000256" key="1">
    <source>
        <dbReference type="ARBA" id="ARBA00004123"/>
    </source>
</evidence>
<dbReference type="CTD" id="6757349"/>
<feature type="compositionally biased region" description="Basic and acidic residues" evidence="5">
    <location>
        <begin position="478"/>
        <end position="504"/>
    </location>
</feature>
<dbReference type="GeneID" id="6757349"/>
<dbReference type="PANTHER" id="PTHR13484">
    <property type="entry name" value="FIP1-LIKE 1 PROTEIN"/>
    <property type="match status" value="1"/>
</dbReference>
<dbReference type="KEGG" id="tad:TRIADDRAFT_60103"/>
<feature type="compositionally biased region" description="Basic and acidic residues" evidence="5">
    <location>
        <begin position="518"/>
        <end position="533"/>
    </location>
</feature>
<keyword evidence="3" id="KW-0507">mRNA processing</keyword>
<evidence type="ECO:0000256" key="3">
    <source>
        <dbReference type="ARBA" id="ARBA00022664"/>
    </source>
</evidence>
<dbReference type="AlphaFoldDB" id="B3S7B2"/>
<dbReference type="InParanoid" id="B3S7B2"/>
<dbReference type="Proteomes" id="UP000009022">
    <property type="component" value="Unassembled WGS sequence"/>
</dbReference>
<evidence type="ECO:0000313" key="7">
    <source>
        <dbReference type="EMBL" id="EDV21457.1"/>
    </source>
</evidence>
<evidence type="ECO:0000256" key="5">
    <source>
        <dbReference type="SAM" id="MobiDB-lite"/>
    </source>
</evidence>
<keyword evidence="4" id="KW-0539">Nucleus</keyword>
<dbReference type="OMA" id="CYLLEIH"/>
<dbReference type="STRING" id="10228.B3S7B2"/>
<feature type="compositionally biased region" description="Basic and acidic residues" evidence="5">
    <location>
        <begin position="437"/>
        <end position="457"/>
    </location>
</feature>
<feature type="region of interest" description="Disordered" evidence="5">
    <location>
        <begin position="1"/>
        <end position="80"/>
    </location>
</feature>
<reference evidence="7 8" key="1">
    <citation type="journal article" date="2008" name="Nature">
        <title>The Trichoplax genome and the nature of placozoans.</title>
        <authorList>
            <person name="Srivastava M."/>
            <person name="Begovic E."/>
            <person name="Chapman J."/>
            <person name="Putnam N.H."/>
            <person name="Hellsten U."/>
            <person name="Kawashima T."/>
            <person name="Kuo A."/>
            <person name="Mitros T."/>
            <person name="Salamov A."/>
            <person name="Carpenter M.L."/>
            <person name="Signorovitch A.Y."/>
            <person name="Moreno M.A."/>
            <person name="Kamm K."/>
            <person name="Grimwood J."/>
            <person name="Schmutz J."/>
            <person name="Shapiro H."/>
            <person name="Grigoriev I.V."/>
            <person name="Buss L.W."/>
            <person name="Schierwater B."/>
            <person name="Dellaporta S.L."/>
            <person name="Rokhsar D.S."/>
        </authorList>
    </citation>
    <scope>NUCLEOTIDE SEQUENCE [LARGE SCALE GENOMIC DNA]</scope>
    <source>
        <strain evidence="7 8">Grell-BS-1999</strain>
    </source>
</reference>
<feature type="compositionally biased region" description="Basic and acidic residues" evidence="5">
    <location>
        <begin position="420"/>
        <end position="430"/>
    </location>
</feature>
<comment type="similarity">
    <text evidence="2">Belongs to the FIP1 family.</text>
</comment>
<dbReference type="OrthoDB" id="1917198at2759"/>
<proteinExistence type="inferred from homology"/>
<feature type="compositionally biased region" description="Polar residues" evidence="5">
    <location>
        <begin position="16"/>
        <end position="29"/>
    </location>
</feature>
<evidence type="ECO:0000256" key="2">
    <source>
        <dbReference type="ARBA" id="ARBA00007459"/>
    </source>
</evidence>
<organism evidence="7 8">
    <name type="scientific">Trichoplax adhaerens</name>
    <name type="common">Trichoplax reptans</name>
    <dbReference type="NCBI Taxonomy" id="10228"/>
    <lineage>
        <taxon>Eukaryota</taxon>
        <taxon>Metazoa</taxon>
        <taxon>Placozoa</taxon>
        <taxon>Uniplacotomia</taxon>
        <taxon>Trichoplacea</taxon>
        <taxon>Trichoplacidae</taxon>
        <taxon>Trichoplax</taxon>
    </lineage>
</organism>
<evidence type="ECO:0000313" key="8">
    <source>
        <dbReference type="Proteomes" id="UP000009022"/>
    </source>
</evidence>
<feature type="domain" description="Pre-mRNA polyadenylation factor Fip1" evidence="6">
    <location>
        <begin position="98"/>
        <end position="139"/>
    </location>
</feature>
<name>B3S7B2_TRIAD</name>
<feature type="compositionally biased region" description="Low complexity" evidence="5">
    <location>
        <begin position="228"/>
        <end position="239"/>
    </location>
</feature>
<dbReference type="HOGENOM" id="CLU_502841_0_0_1"/>
<feature type="region of interest" description="Disordered" evidence="5">
    <location>
        <begin position="355"/>
        <end position="542"/>
    </location>
</feature>
<dbReference type="InterPro" id="IPR007854">
    <property type="entry name" value="Fip1_dom"/>
</dbReference>
<dbReference type="GO" id="GO:0005847">
    <property type="term" value="C:mRNA cleavage and polyadenylation specificity factor complex"/>
    <property type="evidence" value="ECO:0000318"/>
    <property type="project" value="GO_Central"/>
</dbReference>
<dbReference type="RefSeq" id="XP_002116057.1">
    <property type="nucleotide sequence ID" value="XM_002116021.1"/>
</dbReference>
<dbReference type="PANTHER" id="PTHR13484:SF0">
    <property type="entry name" value="PRE-MRNA 3'-END-PROCESSING FACTOR FIP1"/>
    <property type="match status" value="1"/>
</dbReference>
<keyword evidence="8" id="KW-1185">Reference proteome</keyword>
<comment type="subcellular location">
    <subcellularLocation>
        <location evidence="1">Nucleus</location>
    </subcellularLocation>
</comment>
<accession>B3S7B2</accession>
<gene>
    <name evidence="7" type="ORF">TRIADDRAFT_60103</name>
</gene>